<proteinExistence type="predicted"/>
<evidence type="ECO:0000256" key="5">
    <source>
        <dbReference type="SAM" id="MobiDB-lite"/>
    </source>
</evidence>
<evidence type="ECO:0000313" key="8">
    <source>
        <dbReference type="EMBL" id="GGE48769.1"/>
    </source>
</evidence>
<feature type="transmembrane region" description="Helical" evidence="6">
    <location>
        <begin position="270"/>
        <end position="286"/>
    </location>
</feature>
<evidence type="ECO:0000256" key="3">
    <source>
        <dbReference type="ARBA" id="ARBA00022989"/>
    </source>
</evidence>
<feature type="domain" description="O-antigen ligase-related" evidence="7">
    <location>
        <begin position="254"/>
        <end position="397"/>
    </location>
</feature>
<keyword evidence="3 6" id="KW-1133">Transmembrane helix</keyword>
<evidence type="ECO:0000256" key="6">
    <source>
        <dbReference type="SAM" id="Phobius"/>
    </source>
</evidence>
<feature type="transmembrane region" description="Helical" evidence="6">
    <location>
        <begin position="386"/>
        <end position="407"/>
    </location>
</feature>
<dbReference type="GO" id="GO:0016020">
    <property type="term" value="C:membrane"/>
    <property type="evidence" value="ECO:0007669"/>
    <property type="project" value="UniProtKB-SubCell"/>
</dbReference>
<feature type="transmembrane region" description="Helical" evidence="6">
    <location>
        <begin position="32"/>
        <end position="52"/>
    </location>
</feature>
<feature type="region of interest" description="Disordered" evidence="5">
    <location>
        <begin position="471"/>
        <end position="493"/>
    </location>
</feature>
<feature type="transmembrane region" description="Helical" evidence="6">
    <location>
        <begin position="159"/>
        <end position="184"/>
    </location>
</feature>
<feature type="transmembrane region" description="Helical" evidence="6">
    <location>
        <begin position="445"/>
        <end position="464"/>
    </location>
</feature>
<feature type="transmembrane region" description="Helical" evidence="6">
    <location>
        <begin position="126"/>
        <end position="147"/>
    </location>
</feature>
<feature type="transmembrane region" description="Helical" evidence="6">
    <location>
        <begin position="298"/>
        <end position="316"/>
    </location>
</feature>
<feature type="transmembrane region" description="Helical" evidence="6">
    <location>
        <begin position="83"/>
        <end position="106"/>
    </location>
</feature>
<accession>A0A8J2YJP2</accession>
<dbReference type="RefSeq" id="WP_188410372.1">
    <property type="nucleotide sequence ID" value="NZ_BMCP01000003.1"/>
</dbReference>
<comment type="subcellular location">
    <subcellularLocation>
        <location evidence="1">Membrane</location>
        <topology evidence="1">Multi-pass membrane protein</topology>
    </subcellularLocation>
</comment>
<feature type="transmembrane region" description="Helical" evidence="6">
    <location>
        <begin position="204"/>
        <end position="223"/>
    </location>
</feature>
<dbReference type="Pfam" id="PF04932">
    <property type="entry name" value="Wzy_C"/>
    <property type="match status" value="1"/>
</dbReference>
<name>A0A8J2YJP2_9RHOB</name>
<organism evidence="8 9">
    <name type="scientific">Agaricicola taiwanensis</name>
    <dbReference type="NCBI Taxonomy" id="591372"/>
    <lineage>
        <taxon>Bacteria</taxon>
        <taxon>Pseudomonadati</taxon>
        <taxon>Pseudomonadota</taxon>
        <taxon>Alphaproteobacteria</taxon>
        <taxon>Rhodobacterales</taxon>
        <taxon>Paracoccaceae</taxon>
        <taxon>Agaricicola</taxon>
    </lineage>
</organism>
<dbReference type="InterPro" id="IPR051533">
    <property type="entry name" value="WaaL-like"/>
</dbReference>
<evidence type="ECO:0000259" key="7">
    <source>
        <dbReference type="Pfam" id="PF04932"/>
    </source>
</evidence>
<evidence type="ECO:0000256" key="4">
    <source>
        <dbReference type="ARBA" id="ARBA00023136"/>
    </source>
</evidence>
<dbReference type="EMBL" id="BMCP01000003">
    <property type="protein sequence ID" value="GGE48769.1"/>
    <property type="molecule type" value="Genomic_DNA"/>
</dbReference>
<feature type="transmembrane region" description="Helical" evidence="6">
    <location>
        <begin position="248"/>
        <end position="264"/>
    </location>
</feature>
<sequence>MDEKKARRRSFLKRDSATARVPILRPFLSGRFAVPLNLAIVAFTVCLAPLPLGSTKPVALGLWCVLLAFAALTMPLKHMDRHAWLTIFPIVLLTLLWAVLSIGHAWNAEHPAPIPDQRGLPIRGAAWQAAGLPLALALIFLTCFAHARDRLSGGRLLRLLAVVGAAYAVLALVLHVAMPGQIFWYNKIQHGDYLTGTFLNRNTAATFFGIVAMIWLARTLTFVERNLRPGTSIVVQLHMMPATERHKLLRALVCLLLCFATVLATGSRAGVFACAMGALALLAVSLKRMALRLSRWQVGLIAIAAVAGFAALLFTGGDAVLGRVSQQGLFDPLRYAIYLDTLHIIGEHFWAGTGPGTFQEVYPAYRTAAAAATGIVNRAHSTPLEIAATMGVPFALLTIGVFLWLVWRLGQAAMKAPRGSSLLSAAFAASLVTGLHSLLDYSLQIPGFAFYAVALLSAGMARSIGRPTADTGASAEDHNFSASSNVATDGGFR</sequence>
<keyword evidence="2 6" id="KW-0812">Transmembrane</keyword>
<dbReference type="InterPro" id="IPR007016">
    <property type="entry name" value="O-antigen_ligase-rel_domated"/>
</dbReference>
<feature type="transmembrane region" description="Helical" evidence="6">
    <location>
        <begin position="419"/>
        <end position="439"/>
    </location>
</feature>
<feature type="transmembrane region" description="Helical" evidence="6">
    <location>
        <begin position="58"/>
        <end position="76"/>
    </location>
</feature>
<dbReference type="Proteomes" id="UP000602745">
    <property type="component" value="Unassembled WGS sequence"/>
</dbReference>
<keyword evidence="4 6" id="KW-0472">Membrane</keyword>
<evidence type="ECO:0000313" key="9">
    <source>
        <dbReference type="Proteomes" id="UP000602745"/>
    </source>
</evidence>
<protein>
    <recommendedName>
        <fullName evidence="7">O-antigen ligase-related domain-containing protein</fullName>
    </recommendedName>
</protein>
<evidence type="ECO:0000256" key="1">
    <source>
        <dbReference type="ARBA" id="ARBA00004141"/>
    </source>
</evidence>
<gene>
    <name evidence="8" type="ORF">GCM10007276_27420</name>
</gene>
<comment type="caution">
    <text evidence="8">The sequence shown here is derived from an EMBL/GenBank/DDBJ whole genome shotgun (WGS) entry which is preliminary data.</text>
</comment>
<evidence type="ECO:0000256" key="2">
    <source>
        <dbReference type="ARBA" id="ARBA00022692"/>
    </source>
</evidence>
<keyword evidence="9" id="KW-1185">Reference proteome</keyword>
<reference evidence="8" key="2">
    <citation type="submission" date="2020-09" db="EMBL/GenBank/DDBJ databases">
        <authorList>
            <person name="Sun Q."/>
            <person name="Sedlacek I."/>
        </authorList>
    </citation>
    <scope>NUCLEOTIDE SEQUENCE</scope>
    <source>
        <strain evidence="8">CCM 7684</strain>
    </source>
</reference>
<reference evidence="8" key="1">
    <citation type="journal article" date="2014" name="Int. J. Syst. Evol. Microbiol.">
        <title>Complete genome sequence of Corynebacterium casei LMG S-19264T (=DSM 44701T), isolated from a smear-ripened cheese.</title>
        <authorList>
            <consortium name="US DOE Joint Genome Institute (JGI-PGF)"/>
            <person name="Walter F."/>
            <person name="Albersmeier A."/>
            <person name="Kalinowski J."/>
            <person name="Ruckert C."/>
        </authorList>
    </citation>
    <scope>NUCLEOTIDE SEQUENCE</scope>
    <source>
        <strain evidence="8">CCM 7684</strain>
    </source>
</reference>
<dbReference type="PANTHER" id="PTHR37422:SF23">
    <property type="entry name" value="TEICHURONIC ACID BIOSYNTHESIS PROTEIN TUAE"/>
    <property type="match status" value="1"/>
</dbReference>
<dbReference type="PANTHER" id="PTHR37422">
    <property type="entry name" value="TEICHURONIC ACID BIOSYNTHESIS PROTEIN TUAE"/>
    <property type="match status" value="1"/>
</dbReference>
<dbReference type="AlphaFoldDB" id="A0A8J2YJP2"/>